<evidence type="ECO:0000259" key="15">
    <source>
        <dbReference type="PROSITE" id="PS50110"/>
    </source>
</evidence>
<evidence type="ECO:0000259" key="14">
    <source>
        <dbReference type="PROSITE" id="PS50109"/>
    </source>
</evidence>
<dbReference type="GO" id="GO:0022857">
    <property type="term" value="F:transmembrane transporter activity"/>
    <property type="evidence" value="ECO:0007669"/>
    <property type="project" value="InterPro"/>
</dbReference>
<dbReference type="SUPFAM" id="SSF52172">
    <property type="entry name" value="CheY-like"/>
    <property type="match status" value="1"/>
</dbReference>
<feature type="transmembrane region" description="Helical" evidence="13">
    <location>
        <begin position="112"/>
        <end position="130"/>
    </location>
</feature>
<feature type="transmembrane region" description="Helical" evidence="13">
    <location>
        <begin position="329"/>
        <end position="359"/>
    </location>
</feature>
<dbReference type="CDD" id="cd10322">
    <property type="entry name" value="SLC5sbd"/>
    <property type="match status" value="1"/>
</dbReference>
<accession>A0A148KNX0</accession>
<keyword evidence="17" id="KW-1185">Reference proteome</keyword>
<dbReference type="FunFam" id="3.30.565.10:FF:000049">
    <property type="entry name" value="Two-component sensor histidine kinase"/>
    <property type="match status" value="1"/>
</dbReference>
<reference evidence="17" key="1">
    <citation type="submission" date="2016-02" db="EMBL/GenBank/DDBJ databases">
        <authorList>
            <person name="Schultz-Johansen M."/>
            <person name="Glaring M.A."/>
            <person name="Bech P.K."/>
            <person name="Stougaard P."/>
        </authorList>
    </citation>
    <scope>NUCLEOTIDE SEQUENCE [LARGE SCALE GENOMIC DNA]</scope>
    <source>
        <strain evidence="17">S66</strain>
    </source>
</reference>
<dbReference type="InterPro" id="IPR011006">
    <property type="entry name" value="CheY-like_superfamily"/>
</dbReference>
<dbReference type="InterPro" id="IPR004358">
    <property type="entry name" value="Sig_transdc_His_kin-like_C"/>
</dbReference>
<dbReference type="SUPFAM" id="SSF47384">
    <property type="entry name" value="Homodimeric domain of signal transducing histidine kinase"/>
    <property type="match status" value="1"/>
</dbReference>
<dbReference type="Gene3D" id="3.30.565.10">
    <property type="entry name" value="Histidine kinase-like ATPase, C-terminal domain"/>
    <property type="match status" value="1"/>
</dbReference>
<dbReference type="Gene3D" id="1.10.287.130">
    <property type="match status" value="1"/>
</dbReference>
<evidence type="ECO:0000256" key="6">
    <source>
        <dbReference type="ARBA" id="ARBA00022679"/>
    </source>
</evidence>
<feature type="transmembrane region" description="Helical" evidence="13">
    <location>
        <begin position="150"/>
        <end position="171"/>
    </location>
</feature>
<dbReference type="GO" id="GO:0005886">
    <property type="term" value="C:plasma membrane"/>
    <property type="evidence" value="ECO:0007669"/>
    <property type="project" value="TreeGrafter"/>
</dbReference>
<dbReference type="EMBL" id="LSNE01000009">
    <property type="protein sequence ID" value="KXI27990.1"/>
    <property type="molecule type" value="Genomic_DNA"/>
</dbReference>
<dbReference type="Gene3D" id="3.40.50.2300">
    <property type="match status" value="1"/>
</dbReference>
<feature type="transmembrane region" description="Helical" evidence="13">
    <location>
        <begin position="37"/>
        <end position="53"/>
    </location>
</feature>
<keyword evidence="7 13" id="KW-0812">Transmembrane</keyword>
<evidence type="ECO:0000313" key="17">
    <source>
        <dbReference type="Proteomes" id="UP000070299"/>
    </source>
</evidence>
<dbReference type="InterPro" id="IPR035965">
    <property type="entry name" value="PAS-like_dom_sf"/>
</dbReference>
<dbReference type="Pfam" id="PF00512">
    <property type="entry name" value="HisKA"/>
    <property type="match status" value="1"/>
</dbReference>
<evidence type="ECO:0000256" key="4">
    <source>
        <dbReference type="ARBA" id="ARBA00012438"/>
    </source>
</evidence>
<sequence length="1128" mass="124990">MLSVWTVSITVFCYLLFLFALAFWADKRFRGQQQHPFIYSLALGVHCTSWAFFGTTTQAAQYGWAFVPTYIGIILVFLFAHPILRRIALLCQQHQISSLADFISLRYDNSHLLAALVTILCFMGVIPYIALQLDAVTQGISIVAGLDANWSGNIGAYVAALMALFAILFGTRSLNLTEKHPGLMVTIAFESVVKLVALLIVGLYVCYGLFDGVLDLLGQAQQHPRSSQIVEADSAYWVFASQVLLGICSMFCLPRQFHINFVENNGDEELRMARWVFPLYLIAISLFVLPIAIAGHIIFSGNPGDTNYMSTDTYVLALPIAGGNTSVSLIAFIGGLSAATSMVIVATLAMGIMISNNLATPLWLKIQLKTLLQHKLSPRAILLIRRLTVFVVMGVAFLYHSDISQASPLVNSGIIAIALLSQTMPIIIGGLYWQKRNKIAAQLAVLVGAACWCYWLLWPSIKASYYFDPVPSDLQLAKGFALSLLMNLLCFVLVSLIWPNRTRKALNNKDTHAFSTLNKATRITNLLAVTEKVLGKERHLSLLKYLPANQHSGYASPKLLNTIESELASQIGNVSARILLSAIAEKKDVALDELVELVEEANQTFHFNHEVLQSSVENIQQGISVLDSNLTLLAWNQRYIELFSYPNGFIKVGISIRELLMFNAKRGLFGDTGDLEQEIEKRIEYMRTGSRYKYVREQDNEQVIEVNGSPLPGGGFVTTYSDISDYINIQQQLQQAKQHLETRVEQRTQELQSANLALDEARREAEQANESKTKFLAAAGHDLMQPFNAASLFAALLREKAPNQELADMSQSLIQSLNSAEELLTALLDMTKLDSGALTANQQAFAIDELLRPLVNEFSILARQKGLKLSYLPCSLTVISDKKLLRRVIQNLISNAIRYTQQGRILVAVKRCGQQCKIRVIDTGSGIAQDQQQEIFKEFKQLAGQQNAQGLGLGLTIVERISALLQHPISLHSVLNKGSCFAVSLTTCRGSLKTSKPTTEKTTDNANLLKNKIVLVIENEAHTLEAIYQLLSSWGATVYTAKDVQSAVDVCPTCPALLFLDYHLDHGFTGVQAAEKIREHWHSAIPGILSSADRSEQTRKEAIDTKLHYLPKPIKTAALKRLIKQLKI</sequence>
<evidence type="ECO:0000256" key="7">
    <source>
        <dbReference type="ARBA" id="ARBA00022692"/>
    </source>
</evidence>
<dbReference type="SMART" id="SM00448">
    <property type="entry name" value="REC"/>
    <property type="match status" value="1"/>
</dbReference>
<dbReference type="InterPro" id="IPR038377">
    <property type="entry name" value="Na/Glc_symporter_sf"/>
</dbReference>
<dbReference type="InterPro" id="IPR005467">
    <property type="entry name" value="His_kinase_dom"/>
</dbReference>
<feature type="domain" description="Response regulatory" evidence="15">
    <location>
        <begin position="1013"/>
        <end position="1127"/>
    </location>
</feature>
<evidence type="ECO:0000256" key="11">
    <source>
        <dbReference type="PROSITE-ProRule" id="PRU00169"/>
    </source>
</evidence>
<dbReference type="GO" id="GO:0009927">
    <property type="term" value="F:histidine phosphotransfer kinase activity"/>
    <property type="evidence" value="ECO:0007669"/>
    <property type="project" value="TreeGrafter"/>
</dbReference>
<feature type="modified residue" description="4-aspartylphosphate" evidence="11">
    <location>
        <position position="1061"/>
    </location>
</feature>
<dbReference type="Pfam" id="PF12860">
    <property type="entry name" value="PAS_7"/>
    <property type="match status" value="1"/>
</dbReference>
<feature type="transmembrane region" description="Helical" evidence="13">
    <location>
        <begin position="234"/>
        <end position="254"/>
    </location>
</feature>
<feature type="transmembrane region" description="Helical" evidence="13">
    <location>
        <begin position="275"/>
        <end position="299"/>
    </location>
</feature>
<evidence type="ECO:0000256" key="13">
    <source>
        <dbReference type="SAM" id="Phobius"/>
    </source>
</evidence>
<dbReference type="RefSeq" id="WP_068379931.1">
    <property type="nucleotide sequence ID" value="NZ_LSNE01000009.1"/>
</dbReference>
<feature type="coiled-coil region" evidence="12">
    <location>
        <begin position="730"/>
        <end position="778"/>
    </location>
</feature>
<dbReference type="PANTHER" id="PTHR43047:SF9">
    <property type="entry name" value="HISTIDINE KINASE"/>
    <property type="match status" value="1"/>
</dbReference>
<evidence type="ECO:0000313" key="16">
    <source>
        <dbReference type="EMBL" id="KXI27990.1"/>
    </source>
</evidence>
<keyword evidence="5 11" id="KW-0597">Phosphoprotein</keyword>
<feature type="transmembrane region" description="Helical" evidence="13">
    <location>
        <begin position="6"/>
        <end position="25"/>
    </location>
</feature>
<evidence type="ECO:0000256" key="1">
    <source>
        <dbReference type="ARBA" id="ARBA00000085"/>
    </source>
</evidence>
<dbReference type="OrthoDB" id="9764438at2"/>
<dbReference type="SUPFAM" id="SSF55874">
    <property type="entry name" value="ATPase domain of HSP90 chaperone/DNA topoisomerase II/histidine kinase"/>
    <property type="match status" value="1"/>
</dbReference>
<comment type="similarity">
    <text evidence="3">Belongs to the sodium:solute symporter (SSF) (TC 2.A.21) family.</text>
</comment>
<keyword evidence="9 13" id="KW-1133">Transmembrane helix</keyword>
<protein>
    <recommendedName>
        <fullName evidence="4">histidine kinase</fullName>
        <ecNumber evidence="4">2.7.13.3</ecNumber>
    </recommendedName>
</protein>
<keyword evidence="8 16" id="KW-0418">Kinase</keyword>
<dbReference type="PROSITE" id="PS50109">
    <property type="entry name" value="HIS_KIN"/>
    <property type="match status" value="1"/>
</dbReference>
<organism evidence="16 17">
    <name type="scientific">Paraglaciecola hydrolytica</name>
    <dbReference type="NCBI Taxonomy" id="1799789"/>
    <lineage>
        <taxon>Bacteria</taxon>
        <taxon>Pseudomonadati</taxon>
        <taxon>Pseudomonadota</taxon>
        <taxon>Gammaproteobacteria</taxon>
        <taxon>Alteromonadales</taxon>
        <taxon>Alteromonadaceae</taxon>
        <taxon>Paraglaciecola</taxon>
    </lineage>
</organism>
<dbReference type="PROSITE" id="PS50283">
    <property type="entry name" value="NA_SOLUT_SYMP_3"/>
    <property type="match status" value="1"/>
</dbReference>
<proteinExistence type="inferred from homology"/>
<dbReference type="Pfam" id="PF00072">
    <property type="entry name" value="Response_reg"/>
    <property type="match status" value="1"/>
</dbReference>
<dbReference type="PROSITE" id="PS50110">
    <property type="entry name" value="RESPONSE_REGULATORY"/>
    <property type="match status" value="1"/>
</dbReference>
<evidence type="ECO:0000256" key="10">
    <source>
        <dbReference type="ARBA" id="ARBA00023136"/>
    </source>
</evidence>
<evidence type="ECO:0000256" key="5">
    <source>
        <dbReference type="ARBA" id="ARBA00022553"/>
    </source>
</evidence>
<dbReference type="PRINTS" id="PR00344">
    <property type="entry name" value="BCTRLSENSOR"/>
</dbReference>
<dbReference type="InterPro" id="IPR001734">
    <property type="entry name" value="Na/solute_symporter"/>
</dbReference>
<keyword evidence="12" id="KW-0175">Coiled coil</keyword>
<feature type="transmembrane region" description="Helical" evidence="13">
    <location>
        <begin position="412"/>
        <end position="432"/>
    </location>
</feature>
<feature type="transmembrane region" description="Helical" evidence="13">
    <location>
        <begin position="380"/>
        <end position="400"/>
    </location>
</feature>
<evidence type="ECO:0000256" key="8">
    <source>
        <dbReference type="ARBA" id="ARBA00022777"/>
    </source>
</evidence>
<dbReference type="STRING" id="1799789.AX660_19110"/>
<keyword evidence="6" id="KW-0808">Transferase</keyword>
<feature type="transmembrane region" description="Helical" evidence="13">
    <location>
        <begin position="477"/>
        <end position="498"/>
    </location>
</feature>
<dbReference type="PANTHER" id="PTHR43047">
    <property type="entry name" value="TWO-COMPONENT HISTIDINE PROTEIN KINASE"/>
    <property type="match status" value="1"/>
</dbReference>
<dbReference type="InterPro" id="IPR036097">
    <property type="entry name" value="HisK_dim/P_sf"/>
</dbReference>
<dbReference type="SMART" id="SM00387">
    <property type="entry name" value="HATPase_c"/>
    <property type="match status" value="1"/>
</dbReference>
<dbReference type="InterPro" id="IPR003594">
    <property type="entry name" value="HATPase_dom"/>
</dbReference>
<dbReference type="CDD" id="cd00082">
    <property type="entry name" value="HisKA"/>
    <property type="match status" value="1"/>
</dbReference>
<dbReference type="InterPro" id="IPR001789">
    <property type="entry name" value="Sig_transdc_resp-reg_receiver"/>
</dbReference>
<evidence type="ECO:0000256" key="9">
    <source>
        <dbReference type="ARBA" id="ARBA00022989"/>
    </source>
</evidence>
<comment type="catalytic activity">
    <reaction evidence="1">
        <text>ATP + protein L-histidine = ADP + protein N-phospho-L-histidine.</text>
        <dbReference type="EC" id="2.7.13.3"/>
    </reaction>
</comment>
<comment type="caution">
    <text evidence="16">The sequence shown here is derived from an EMBL/GenBank/DDBJ whole genome shotgun (WGS) entry which is preliminary data.</text>
</comment>
<dbReference type="Proteomes" id="UP000070299">
    <property type="component" value="Unassembled WGS sequence"/>
</dbReference>
<dbReference type="InterPro" id="IPR036890">
    <property type="entry name" value="HATPase_C_sf"/>
</dbReference>
<feature type="transmembrane region" description="Helical" evidence="13">
    <location>
        <begin position="59"/>
        <end position="80"/>
    </location>
</feature>
<evidence type="ECO:0000256" key="2">
    <source>
        <dbReference type="ARBA" id="ARBA00004141"/>
    </source>
</evidence>
<dbReference type="Pfam" id="PF02518">
    <property type="entry name" value="HATPase_c"/>
    <property type="match status" value="1"/>
</dbReference>
<dbReference type="SMART" id="SM00388">
    <property type="entry name" value="HisKA"/>
    <property type="match status" value="1"/>
</dbReference>
<comment type="subcellular location">
    <subcellularLocation>
        <location evidence="2">Membrane</location>
        <topology evidence="2">Multi-pass membrane protein</topology>
    </subcellularLocation>
</comment>
<dbReference type="CDD" id="cd00075">
    <property type="entry name" value="HATPase"/>
    <property type="match status" value="1"/>
</dbReference>
<dbReference type="SUPFAM" id="SSF55785">
    <property type="entry name" value="PYP-like sensor domain (PAS domain)"/>
    <property type="match status" value="1"/>
</dbReference>
<feature type="transmembrane region" description="Helical" evidence="13">
    <location>
        <begin position="439"/>
        <end position="457"/>
    </location>
</feature>
<evidence type="ECO:0000256" key="12">
    <source>
        <dbReference type="SAM" id="Coils"/>
    </source>
</evidence>
<gene>
    <name evidence="16" type="ORF">AX660_19110</name>
</gene>
<feature type="domain" description="Histidine kinase" evidence="14">
    <location>
        <begin position="778"/>
        <end position="989"/>
    </location>
</feature>
<feature type="transmembrane region" description="Helical" evidence="13">
    <location>
        <begin position="183"/>
        <end position="210"/>
    </location>
</feature>
<keyword evidence="10 13" id="KW-0472">Membrane</keyword>
<dbReference type="InterPro" id="IPR003661">
    <property type="entry name" value="HisK_dim/P_dom"/>
</dbReference>
<dbReference type="GO" id="GO:0000155">
    <property type="term" value="F:phosphorelay sensor kinase activity"/>
    <property type="evidence" value="ECO:0007669"/>
    <property type="project" value="InterPro"/>
</dbReference>
<name>A0A148KNX0_9ALTE</name>
<dbReference type="AlphaFoldDB" id="A0A148KNX0"/>
<dbReference type="EC" id="2.7.13.3" evidence="4"/>
<dbReference type="Gene3D" id="1.20.1730.10">
    <property type="entry name" value="Sodium/glucose cotransporter"/>
    <property type="match status" value="1"/>
</dbReference>
<dbReference type="Gene3D" id="3.30.450.20">
    <property type="entry name" value="PAS domain"/>
    <property type="match status" value="1"/>
</dbReference>
<evidence type="ECO:0000256" key="3">
    <source>
        <dbReference type="ARBA" id="ARBA00006434"/>
    </source>
</evidence>